<feature type="transmembrane region" description="Helical" evidence="1">
    <location>
        <begin position="83"/>
        <end position="106"/>
    </location>
</feature>
<sequence>MVTKGYAVGMELVQTSYLFQGLLGLFALAAIGAAVYYRDKINIGGAFDFLNYIPMKIVLVVGGAFCTAFVIVMAFAFKDMIGGYMPIVYWFILPLIIYAISLSITIMNQLTTAKTIDISLAASSSVKPMAVGFVGLVLGKSAYVRAPVASAFPILNSLKGIDDILEIERYNPAIEGLGVAYWVWWFLVISQTAALGEATIHPS</sequence>
<keyword evidence="1" id="KW-0812">Transmembrane</keyword>
<feature type="transmembrane region" description="Helical" evidence="1">
    <location>
        <begin position="57"/>
        <end position="77"/>
    </location>
</feature>
<dbReference type="AlphaFoldDB" id="A0A6C0K532"/>
<name>A0A6C0K532_9ZZZZ</name>
<accession>A0A6C0K532</accession>
<organism evidence="2">
    <name type="scientific">viral metagenome</name>
    <dbReference type="NCBI Taxonomy" id="1070528"/>
    <lineage>
        <taxon>unclassified sequences</taxon>
        <taxon>metagenomes</taxon>
        <taxon>organismal metagenomes</taxon>
    </lineage>
</organism>
<feature type="transmembrane region" description="Helical" evidence="1">
    <location>
        <begin position="17"/>
        <end position="37"/>
    </location>
</feature>
<reference evidence="2" key="1">
    <citation type="journal article" date="2020" name="Nature">
        <title>Giant virus diversity and host interactions through global metagenomics.</title>
        <authorList>
            <person name="Schulz F."/>
            <person name="Roux S."/>
            <person name="Paez-Espino D."/>
            <person name="Jungbluth S."/>
            <person name="Walsh D.A."/>
            <person name="Denef V.J."/>
            <person name="McMahon K.D."/>
            <person name="Konstantinidis K.T."/>
            <person name="Eloe-Fadrosh E.A."/>
            <person name="Kyrpides N.C."/>
            <person name="Woyke T."/>
        </authorList>
    </citation>
    <scope>NUCLEOTIDE SEQUENCE</scope>
    <source>
        <strain evidence="2">GVMAG-S-1101165-84</strain>
    </source>
</reference>
<protein>
    <submittedName>
        <fullName evidence="2">Uncharacterized protein</fullName>
    </submittedName>
</protein>
<keyword evidence="1" id="KW-0472">Membrane</keyword>
<evidence type="ECO:0000256" key="1">
    <source>
        <dbReference type="SAM" id="Phobius"/>
    </source>
</evidence>
<dbReference type="EMBL" id="MN740781">
    <property type="protein sequence ID" value="QHU11348.1"/>
    <property type="molecule type" value="Genomic_DNA"/>
</dbReference>
<keyword evidence="1" id="KW-1133">Transmembrane helix</keyword>
<proteinExistence type="predicted"/>
<evidence type="ECO:0000313" key="2">
    <source>
        <dbReference type="EMBL" id="QHU11348.1"/>
    </source>
</evidence>